<evidence type="ECO:0000256" key="1">
    <source>
        <dbReference type="SAM" id="Phobius"/>
    </source>
</evidence>
<sequence length="138" mass="16393">MTDNVLSIVTITCYLFEFYLQLLFCKPIKMVGRVPESVCIHRMPMTSTQRPEKELMFIRHQFPVRLSLFDNQQGARTFSREGRNCVKKSLLCSWPALRRSSRAHRQADIAVFHYNIHHPTRPELHDRLHNIVYNQILR</sequence>
<keyword evidence="1" id="KW-0812">Transmembrane</keyword>
<organism evidence="2 3">
    <name type="scientific">Steinernema carpocapsae</name>
    <name type="common">Entomopathogenic nematode</name>
    <dbReference type="NCBI Taxonomy" id="34508"/>
    <lineage>
        <taxon>Eukaryota</taxon>
        <taxon>Metazoa</taxon>
        <taxon>Ecdysozoa</taxon>
        <taxon>Nematoda</taxon>
        <taxon>Chromadorea</taxon>
        <taxon>Rhabditida</taxon>
        <taxon>Tylenchina</taxon>
        <taxon>Panagrolaimomorpha</taxon>
        <taxon>Strongyloidoidea</taxon>
        <taxon>Steinernematidae</taxon>
        <taxon>Steinernema</taxon>
    </lineage>
</organism>
<comment type="caution">
    <text evidence="2">The sequence shown here is derived from an EMBL/GenBank/DDBJ whole genome shotgun (WGS) entry which is preliminary data.</text>
</comment>
<dbReference type="EMBL" id="AZBU02000004">
    <property type="protein sequence ID" value="TKR82810.1"/>
    <property type="molecule type" value="Genomic_DNA"/>
</dbReference>
<keyword evidence="3" id="KW-1185">Reference proteome</keyword>
<dbReference type="OrthoDB" id="10056572at2759"/>
<dbReference type="AlphaFoldDB" id="A0A4U5NJ35"/>
<accession>A0A4U5NJ35</accession>
<reference evidence="2 3" key="1">
    <citation type="journal article" date="2015" name="Genome Biol.">
        <title>Comparative genomics of Steinernema reveals deeply conserved gene regulatory networks.</title>
        <authorList>
            <person name="Dillman A.R."/>
            <person name="Macchietto M."/>
            <person name="Porter C.F."/>
            <person name="Rogers A."/>
            <person name="Williams B."/>
            <person name="Antoshechkin I."/>
            <person name="Lee M.M."/>
            <person name="Goodwin Z."/>
            <person name="Lu X."/>
            <person name="Lewis E.E."/>
            <person name="Goodrich-Blair H."/>
            <person name="Stock S.P."/>
            <person name="Adams B.J."/>
            <person name="Sternberg P.W."/>
            <person name="Mortazavi A."/>
        </authorList>
    </citation>
    <scope>NUCLEOTIDE SEQUENCE [LARGE SCALE GENOMIC DNA]</scope>
    <source>
        <strain evidence="2 3">ALL</strain>
    </source>
</reference>
<reference evidence="2 3" key="2">
    <citation type="journal article" date="2019" name="G3 (Bethesda)">
        <title>Hybrid Assembly of the Genome of the Entomopathogenic Nematode Steinernema carpocapsae Identifies the X-Chromosome.</title>
        <authorList>
            <person name="Serra L."/>
            <person name="Macchietto M."/>
            <person name="Macias-Munoz A."/>
            <person name="McGill C.J."/>
            <person name="Rodriguez I.M."/>
            <person name="Rodriguez B."/>
            <person name="Murad R."/>
            <person name="Mortazavi A."/>
        </authorList>
    </citation>
    <scope>NUCLEOTIDE SEQUENCE [LARGE SCALE GENOMIC DNA]</scope>
    <source>
        <strain evidence="2 3">ALL</strain>
    </source>
</reference>
<evidence type="ECO:0000313" key="3">
    <source>
        <dbReference type="Proteomes" id="UP000298663"/>
    </source>
</evidence>
<evidence type="ECO:0000313" key="2">
    <source>
        <dbReference type="EMBL" id="TKR82810.1"/>
    </source>
</evidence>
<feature type="transmembrane region" description="Helical" evidence="1">
    <location>
        <begin position="6"/>
        <end position="25"/>
    </location>
</feature>
<keyword evidence="1" id="KW-0472">Membrane</keyword>
<gene>
    <name evidence="2" type="ORF">L596_016487</name>
</gene>
<protein>
    <submittedName>
        <fullName evidence="2">Uncharacterized protein</fullName>
    </submittedName>
</protein>
<keyword evidence="1" id="KW-1133">Transmembrane helix</keyword>
<name>A0A4U5NJ35_STECR</name>
<proteinExistence type="predicted"/>
<dbReference type="Proteomes" id="UP000298663">
    <property type="component" value="Unassembled WGS sequence"/>
</dbReference>